<proteinExistence type="predicted"/>
<evidence type="ECO:0000259" key="1">
    <source>
        <dbReference type="Pfam" id="PF19335"/>
    </source>
</evidence>
<comment type="caution">
    <text evidence="2">The sequence shown here is derived from an EMBL/GenBank/DDBJ whole genome shotgun (WGS) entry which is preliminary data.</text>
</comment>
<sequence>MKTNLLYSAIFAFGLTIFTSCGIEQKETTETTNTEVNQEQAALYTCPMHPEVTSDKPGKCPECKMNLEKVADAGHTDHEGHSH</sequence>
<organism evidence="2 3">
    <name type="scientific">Adhaeribacter rhizoryzae</name>
    <dbReference type="NCBI Taxonomy" id="2607907"/>
    <lineage>
        <taxon>Bacteria</taxon>
        <taxon>Pseudomonadati</taxon>
        <taxon>Bacteroidota</taxon>
        <taxon>Cytophagia</taxon>
        <taxon>Cytophagales</taxon>
        <taxon>Hymenobacteraceae</taxon>
        <taxon>Adhaeribacter</taxon>
    </lineage>
</organism>
<accession>A0A5M6DFA1</accession>
<gene>
    <name evidence="2" type="ORF">F0145_14350</name>
</gene>
<dbReference type="EMBL" id="VWSF01000010">
    <property type="protein sequence ID" value="KAA5544859.1"/>
    <property type="molecule type" value="Genomic_DNA"/>
</dbReference>
<dbReference type="RefSeq" id="WP_150089108.1">
    <property type="nucleotide sequence ID" value="NZ_VWSF01000010.1"/>
</dbReference>
<dbReference type="InterPro" id="IPR045800">
    <property type="entry name" value="HMBD"/>
</dbReference>
<evidence type="ECO:0000313" key="2">
    <source>
        <dbReference type="EMBL" id="KAA5544859.1"/>
    </source>
</evidence>
<dbReference type="AlphaFoldDB" id="A0A5M6DFA1"/>
<keyword evidence="3" id="KW-1185">Reference proteome</keyword>
<dbReference type="Pfam" id="PF19335">
    <property type="entry name" value="HMBD"/>
    <property type="match status" value="1"/>
</dbReference>
<evidence type="ECO:0000313" key="3">
    <source>
        <dbReference type="Proteomes" id="UP000323426"/>
    </source>
</evidence>
<dbReference type="PROSITE" id="PS51257">
    <property type="entry name" value="PROKAR_LIPOPROTEIN"/>
    <property type="match status" value="1"/>
</dbReference>
<feature type="domain" description="Heavy metal binding" evidence="1">
    <location>
        <begin position="44"/>
        <end position="70"/>
    </location>
</feature>
<name>A0A5M6DFA1_9BACT</name>
<protein>
    <recommendedName>
        <fullName evidence="1">Heavy metal binding domain-containing protein</fullName>
    </recommendedName>
</protein>
<reference evidence="2 3" key="1">
    <citation type="submission" date="2019-09" db="EMBL/GenBank/DDBJ databases">
        <title>Genome sequence and assembly of Adhaeribacter sp.</title>
        <authorList>
            <person name="Chhetri G."/>
        </authorList>
    </citation>
    <scope>NUCLEOTIDE SEQUENCE [LARGE SCALE GENOMIC DNA]</scope>
    <source>
        <strain evidence="2 3">DK36</strain>
    </source>
</reference>
<dbReference type="GO" id="GO:0046872">
    <property type="term" value="F:metal ion binding"/>
    <property type="evidence" value="ECO:0007669"/>
    <property type="project" value="InterPro"/>
</dbReference>
<dbReference type="Proteomes" id="UP000323426">
    <property type="component" value="Unassembled WGS sequence"/>
</dbReference>